<name>A0A6I4UVL8_9SPHN</name>
<dbReference type="RefSeq" id="WP_160747685.1">
    <property type="nucleotide sequence ID" value="NZ_WTYK01000013.1"/>
</dbReference>
<dbReference type="Pfam" id="PF13426">
    <property type="entry name" value="PAS_9"/>
    <property type="match status" value="1"/>
</dbReference>
<sequence length="372" mass="41026">MSEAVPTEDLADLYDNAPCGYLSLSPDGRIVKINRTLADWLGRRGDELLGRSIHQILSFGGKIAFETHLAPLLRLQGHVHEIALDLVDAANEKIPVIANAAERRGADGEHLFSRLTVFKAVDRRSFERSLIEARIKAEAEAKSERTALELRDQFMAVLGHDLRNPLAAIRSGLRLLGKGEGRTAREEAIIGEMNRSVDRANRLIDDVLDFARGKLGSGIPLARDRDKPLAPILEQVLVEMRAIDPDREFRARIEIAHPVDCDPDRIGQMASNLLANAATHGSPDQPIILEATTTDEAFRLSIANGGEAIPENVREHLFQPFFRGQARESKQGLGLGLFIVKEIAKAHGGTMEVTSTDEETRFTFTMPREAKG</sequence>
<gene>
    <name evidence="9" type="ORF">GRI75_14365</name>
</gene>
<dbReference type="InterPro" id="IPR004358">
    <property type="entry name" value="Sig_transdc_His_kin-like_C"/>
</dbReference>
<evidence type="ECO:0000313" key="10">
    <source>
        <dbReference type="Proteomes" id="UP000469159"/>
    </source>
</evidence>
<evidence type="ECO:0000256" key="1">
    <source>
        <dbReference type="ARBA" id="ARBA00000085"/>
    </source>
</evidence>
<keyword evidence="3" id="KW-0597">Phosphoprotein</keyword>
<dbReference type="CDD" id="cd00082">
    <property type="entry name" value="HisKA"/>
    <property type="match status" value="1"/>
</dbReference>
<dbReference type="PROSITE" id="PS50112">
    <property type="entry name" value="PAS"/>
    <property type="match status" value="1"/>
</dbReference>
<dbReference type="CDD" id="cd00130">
    <property type="entry name" value="PAS"/>
    <property type="match status" value="1"/>
</dbReference>
<keyword evidence="4" id="KW-0808">Transferase</keyword>
<protein>
    <recommendedName>
        <fullName evidence="2">histidine kinase</fullName>
        <ecNumber evidence="2">2.7.13.3</ecNumber>
    </recommendedName>
</protein>
<evidence type="ECO:0000259" key="8">
    <source>
        <dbReference type="PROSITE" id="PS50112"/>
    </source>
</evidence>
<dbReference type="InterPro" id="IPR036097">
    <property type="entry name" value="HisK_dim/P_sf"/>
</dbReference>
<dbReference type="PRINTS" id="PR00344">
    <property type="entry name" value="BCTRLSENSOR"/>
</dbReference>
<dbReference type="SMART" id="SM00387">
    <property type="entry name" value="HATPase_c"/>
    <property type="match status" value="1"/>
</dbReference>
<evidence type="ECO:0000256" key="2">
    <source>
        <dbReference type="ARBA" id="ARBA00012438"/>
    </source>
</evidence>
<dbReference type="Gene3D" id="3.30.450.20">
    <property type="entry name" value="PAS domain"/>
    <property type="match status" value="1"/>
</dbReference>
<dbReference type="InterPro" id="IPR003594">
    <property type="entry name" value="HATPase_dom"/>
</dbReference>
<dbReference type="SUPFAM" id="SSF47384">
    <property type="entry name" value="Homodimeric domain of signal transducing histidine kinase"/>
    <property type="match status" value="1"/>
</dbReference>
<evidence type="ECO:0000313" key="9">
    <source>
        <dbReference type="EMBL" id="MXP42821.1"/>
    </source>
</evidence>
<feature type="domain" description="Histidine kinase" evidence="7">
    <location>
        <begin position="157"/>
        <end position="370"/>
    </location>
</feature>
<evidence type="ECO:0000256" key="3">
    <source>
        <dbReference type="ARBA" id="ARBA00022553"/>
    </source>
</evidence>
<evidence type="ECO:0000256" key="5">
    <source>
        <dbReference type="ARBA" id="ARBA00022777"/>
    </source>
</evidence>
<proteinExistence type="predicted"/>
<dbReference type="GO" id="GO:0000155">
    <property type="term" value="F:phosphorelay sensor kinase activity"/>
    <property type="evidence" value="ECO:0007669"/>
    <property type="project" value="InterPro"/>
</dbReference>
<dbReference type="Proteomes" id="UP000469159">
    <property type="component" value="Unassembled WGS sequence"/>
</dbReference>
<dbReference type="Gene3D" id="1.10.287.130">
    <property type="match status" value="1"/>
</dbReference>
<dbReference type="Gene3D" id="3.30.565.10">
    <property type="entry name" value="Histidine kinase-like ATPase, C-terminal domain"/>
    <property type="match status" value="1"/>
</dbReference>
<evidence type="ECO:0000256" key="6">
    <source>
        <dbReference type="ARBA" id="ARBA00023012"/>
    </source>
</evidence>
<dbReference type="PROSITE" id="PS50109">
    <property type="entry name" value="HIS_KIN"/>
    <property type="match status" value="1"/>
</dbReference>
<keyword evidence="5" id="KW-0418">Kinase</keyword>
<dbReference type="AlphaFoldDB" id="A0A6I4UVL8"/>
<dbReference type="SUPFAM" id="SSF55874">
    <property type="entry name" value="ATPase domain of HSP90 chaperone/DNA topoisomerase II/histidine kinase"/>
    <property type="match status" value="1"/>
</dbReference>
<comment type="caution">
    <text evidence="9">The sequence shown here is derived from an EMBL/GenBank/DDBJ whole genome shotgun (WGS) entry which is preliminary data.</text>
</comment>
<dbReference type="Pfam" id="PF02518">
    <property type="entry name" value="HATPase_c"/>
    <property type="match status" value="1"/>
</dbReference>
<dbReference type="Pfam" id="PF00512">
    <property type="entry name" value="HisKA"/>
    <property type="match status" value="1"/>
</dbReference>
<dbReference type="InterPro" id="IPR035965">
    <property type="entry name" value="PAS-like_dom_sf"/>
</dbReference>
<dbReference type="InterPro" id="IPR050736">
    <property type="entry name" value="Sensor_HK_Regulatory"/>
</dbReference>
<reference evidence="9 10" key="1">
    <citation type="submission" date="2019-12" db="EMBL/GenBank/DDBJ databases">
        <title>Genomic-based taxomic classification of the family Erythrobacteraceae.</title>
        <authorList>
            <person name="Xu L."/>
        </authorList>
    </citation>
    <scope>NUCLEOTIDE SEQUENCE [LARGE SCALE GENOMIC DNA]</scope>
    <source>
        <strain evidence="9 10">MCCC 1K02066</strain>
    </source>
</reference>
<dbReference type="SMART" id="SM00091">
    <property type="entry name" value="PAS"/>
    <property type="match status" value="1"/>
</dbReference>
<dbReference type="InterPro" id="IPR003661">
    <property type="entry name" value="HisK_dim/P_dom"/>
</dbReference>
<dbReference type="SUPFAM" id="SSF55785">
    <property type="entry name" value="PYP-like sensor domain (PAS domain)"/>
    <property type="match status" value="1"/>
</dbReference>
<dbReference type="InterPro" id="IPR000014">
    <property type="entry name" value="PAS"/>
</dbReference>
<accession>A0A6I4UVL8</accession>
<dbReference type="PANTHER" id="PTHR43711">
    <property type="entry name" value="TWO-COMPONENT HISTIDINE KINASE"/>
    <property type="match status" value="1"/>
</dbReference>
<feature type="domain" description="PAS" evidence="8">
    <location>
        <begin position="6"/>
        <end position="59"/>
    </location>
</feature>
<dbReference type="OrthoDB" id="9795133at2"/>
<dbReference type="InterPro" id="IPR036890">
    <property type="entry name" value="HATPase_C_sf"/>
</dbReference>
<keyword evidence="6" id="KW-0902">Two-component regulatory system</keyword>
<evidence type="ECO:0000256" key="4">
    <source>
        <dbReference type="ARBA" id="ARBA00022679"/>
    </source>
</evidence>
<dbReference type="EC" id="2.7.13.3" evidence="2"/>
<dbReference type="CDD" id="cd00075">
    <property type="entry name" value="HATPase"/>
    <property type="match status" value="1"/>
</dbReference>
<comment type="catalytic activity">
    <reaction evidence="1">
        <text>ATP + protein L-histidine = ADP + protein N-phospho-L-histidine.</text>
        <dbReference type="EC" id="2.7.13.3"/>
    </reaction>
</comment>
<dbReference type="EMBL" id="WTYK01000013">
    <property type="protein sequence ID" value="MXP42821.1"/>
    <property type="molecule type" value="Genomic_DNA"/>
</dbReference>
<dbReference type="InterPro" id="IPR005467">
    <property type="entry name" value="His_kinase_dom"/>
</dbReference>
<organism evidence="9 10">
    <name type="scientific">Croceibacterium soli</name>
    <dbReference type="NCBI Taxonomy" id="1739690"/>
    <lineage>
        <taxon>Bacteria</taxon>
        <taxon>Pseudomonadati</taxon>
        <taxon>Pseudomonadota</taxon>
        <taxon>Alphaproteobacteria</taxon>
        <taxon>Sphingomonadales</taxon>
        <taxon>Erythrobacteraceae</taxon>
        <taxon>Croceibacterium</taxon>
    </lineage>
</organism>
<evidence type="ECO:0000259" key="7">
    <source>
        <dbReference type="PROSITE" id="PS50109"/>
    </source>
</evidence>
<keyword evidence="10" id="KW-1185">Reference proteome</keyword>
<dbReference type="PANTHER" id="PTHR43711:SF1">
    <property type="entry name" value="HISTIDINE KINASE 1"/>
    <property type="match status" value="1"/>
</dbReference>
<dbReference type="SMART" id="SM00388">
    <property type="entry name" value="HisKA"/>
    <property type="match status" value="1"/>
</dbReference>